<dbReference type="AlphaFoldDB" id="A0A2P4XBB3"/>
<dbReference type="EMBL" id="NCKW01015491">
    <property type="protein sequence ID" value="POM62836.1"/>
    <property type="molecule type" value="Genomic_DNA"/>
</dbReference>
<accession>A0A2P4XBB3</accession>
<gene>
    <name evidence="1" type="ORF">PHPALM_27959</name>
</gene>
<dbReference type="Proteomes" id="UP000237271">
    <property type="component" value="Unassembled WGS sequence"/>
</dbReference>
<evidence type="ECO:0000313" key="1">
    <source>
        <dbReference type="EMBL" id="POM62836.1"/>
    </source>
</evidence>
<dbReference type="PANTHER" id="PTHR46599:SF3">
    <property type="entry name" value="PIGGYBAC TRANSPOSABLE ELEMENT-DERIVED PROTEIN 4"/>
    <property type="match status" value="1"/>
</dbReference>
<protein>
    <submittedName>
        <fullName evidence="1">Uncharacterized protein</fullName>
    </submittedName>
</protein>
<dbReference type="PANTHER" id="PTHR46599">
    <property type="entry name" value="PIGGYBAC TRANSPOSABLE ELEMENT-DERIVED PROTEIN 4"/>
    <property type="match status" value="1"/>
</dbReference>
<comment type="caution">
    <text evidence="1">The sequence shown here is derived from an EMBL/GenBank/DDBJ whole genome shotgun (WGS) entry which is preliminary data.</text>
</comment>
<dbReference type="OrthoDB" id="117306at2759"/>
<evidence type="ECO:0000313" key="2">
    <source>
        <dbReference type="Proteomes" id="UP000237271"/>
    </source>
</evidence>
<name>A0A2P4XBB3_9STRA</name>
<reference evidence="1 2" key="1">
    <citation type="journal article" date="2017" name="Genome Biol. Evol.">
        <title>Phytophthora megakarya and P. palmivora, closely related causal agents of cacao black pod rot, underwent increases in genome sizes and gene numbers by different mechanisms.</title>
        <authorList>
            <person name="Ali S.S."/>
            <person name="Shao J."/>
            <person name="Lary D.J."/>
            <person name="Kronmiller B."/>
            <person name="Shen D."/>
            <person name="Strem M.D."/>
            <person name="Amoako-Attah I."/>
            <person name="Akrofi A.Y."/>
            <person name="Begoude B.A."/>
            <person name="Ten Hoopen G.M."/>
            <person name="Coulibaly K."/>
            <person name="Kebe B.I."/>
            <person name="Melnick R.L."/>
            <person name="Guiltinan M.J."/>
            <person name="Tyler B.M."/>
            <person name="Meinhardt L.W."/>
            <person name="Bailey B.A."/>
        </authorList>
    </citation>
    <scope>NUCLEOTIDE SEQUENCE [LARGE SCALE GENOMIC DNA]</scope>
    <source>
        <strain evidence="2">sbr112.9</strain>
    </source>
</reference>
<proteinExistence type="predicted"/>
<organism evidence="1 2">
    <name type="scientific">Phytophthora palmivora</name>
    <dbReference type="NCBI Taxonomy" id="4796"/>
    <lineage>
        <taxon>Eukaryota</taxon>
        <taxon>Sar</taxon>
        <taxon>Stramenopiles</taxon>
        <taxon>Oomycota</taxon>
        <taxon>Peronosporomycetes</taxon>
        <taxon>Peronosporales</taxon>
        <taxon>Peronosporaceae</taxon>
        <taxon>Phytophthora</taxon>
    </lineage>
</organism>
<sequence>MTAVFDRSYEVGYLDEETKKEKKESANGLGGFDRDDFLVSMCSVNQFGPSTIDDVNVTGEYCSYSRESDDDEDSAFDEIGSDQEAYADEVESDPDFDDESDLFAQDDDAMRALSTAVGKYTINITAKKRERQLAAQVKDPKKTVEDLDGITEKLERQKPIREHEILEDGAVPRGTFGRHMIRERLRIVIPFHHFASISSEGITKDKVFNIRPVLQVMGKAFRRGYRLGPRVSFDGGTIPNRSQYNPIRVYNKDKPHKYGTKGR</sequence>
<keyword evidence="2" id="KW-1185">Reference proteome</keyword>